<sequence length="146" mass="16190">MASSSPAPPACVANVLDAKCFFITKLTPDIRQKIYRHLFPILRTLSAATRPPLIAQICQLLRDEALGIWRAQNKFVVRYSDNGDRPSFGALARLLRKSRLKDITNLILFDDLMVRCGNGCTIRTTLSLSGNSYTIDIDGTCVCDKA</sequence>
<name>A0AAE0WGG4_9PEZI</name>
<dbReference type="Proteomes" id="UP001274830">
    <property type="component" value="Unassembled WGS sequence"/>
</dbReference>
<proteinExistence type="predicted"/>
<reference evidence="1" key="1">
    <citation type="submission" date="2023-07" db="EMBL/GenBank/DDBJ databases">
        <title>Black Yeasts Isolated from many extreme environments.</title>
        <authorList>
            <person name="Coleine C."/>
            <person name="Stajich J.E."/>
            <person name="Selbmann L."/>
        </authorList>
    </citation>
    <scope>NUCLEOTIDE SEQUENCE</scope>
    <source>
        <strain evidence="1">CCFEE 5485</strain>
    </source>
</reference>
<keyword evidence="2" id="KW-1185">Reference proteome</keyword>
<organism evidence="1 2">
    <name type="scientific">Recurvomyces mirabilis</name>
    <dbReference type="NCBI Taxonomy" id="574656"/>
    <lineage>
        <taxon>Eukaryota</taxon>
        <taxon>Fungi</taxon>
        <taxon>Dikarya</taxon>
        <taxon>Ascomycota</taxon>
        <taxon>Pezizomycotina</taxon>
        <taxon>Dothideomycetes</taxon>
        <taxon>Dothideomycetidae</taxon>
        <taxon>Mycosphaerellales</taxon>
        <taxon>Teratosphaeriaceae</taxon>
        <taxon>Recurvomyces</taxon>
    </lineage>
</organism>
<dbReference type="EMBL" id="JAUTXT010000056">
    <property type="protein sequence ID" value="KAK3670434.1"/>
    <property type="molecule type" value="Genomic_DNA"/>
</dbReference>
<comment type="caution">
    <text evidence="1">The sequence shown here is derived from an EMBL/GenBank/DDBJ whole genome shotgun (WGS) entry which is preliminary data.</text>
</comment>
<accession>A0AAE0WGG4</accession>
<dbReference type="AlphaFoldDB" id="A0AAE0WGG4"/>
<evidence type="ECO:0000313" key="2">
    <source>
        <dbReference type="Proteomes" id="UP001274830"/>
    </source>
</evidence>
<protein>
    <submittedName>
        <fullName evidence="1">Uncharacterized protein</fullName>
    </submittedName>
</protein>
<gene>
    <name evidence="1" type="ORF">LTR78_009674</name>
</gene>
<evidence type="ECO:0000313" key="1">
    <source>
        <dbReference type="EMBL" id="KAK3670434.1"/>
    </source>
</evidence>